<organism evidence="1 2">
    <name type="scientific">Sinorhizobium kostiense</name>
    <dbReference type="NCBI Taxonomy" id="76747"/>
    <lineage>
        <taxon>Bacteria</taxon>
        <taxon>Pseudomonadati</taxon>
        <taxon>Pseudomonadota</taxon>
        <taxon>Alphaproteobacteria</taxon>
        <taxon>Hyphomicrobiales</taxon>
        <taxon>Rhizobiaceae</taxon>
        <taxon>Sinorhizobium/Ensifer group</taxon>
        <taxon>Sinorhizobium</taxon>
    </lineage>
</organism>
<dbReference type="EMBL" id="JAGILA010000011">
    <property type="protein sequence ID" value="MBP2239179.1"/>
    <property type="molecule type" value="Genomic_DNA"/>
</dbReference>
<accession>A0ABS4R910</accession>
<reference evidence="1 2" key="1">
    <citation type="submission" date="2021-03" db="EMBL/GenBank/DDBJ databases">
        <title>Genomic Encyclopedia of Type Strains, Phase IV (KMG-IV): sequencing the most valuable type-strain genomes for metagenomic binning, comparative biology and taxonomic classification.</title>
        <authorList>
            <person name="Goeker M."/>
        </authorList>
    </citation>
    <scope>NUCLEOTIDE SEQUENCE [LARGE SCALE GENOMIC DNA]</scope>
    <source>
        <strain evidence="1 2">DSM 13372</strain>
    </source>
</reference>
<evidence type="ECO:0000313" key="1">
    <source>
        <dbReference type="EMBL" id="MBP2239179.1"/>
    </source>
</evidence>
<evidence type="ECO:0000313" key="2">
    <source>
        <dbReference type="Proteomes" id="UP000730739"/>
    </source>
</evidence>
<sequence length="37" mass="3952">MKVLKLPPIGSSTAQGYPARAEKELIGPIDLRSKKGT</sequence>
<name>A0ABS4R910_9HYPH</name>
<comment type="caution">
    <text evidence="1">The sequence shown here is derived from an EMBL/GenBank/DDBJ whole genome shotgun (WGS) entry which is preliminary data.</text>
</comment>
<proteinExistence type="predicted"/>
<gene>
    <name evidence="1" type="ORF">J2Z31_005720</name>
</gene>
<keyword evidence="2" id="KW-1185">Reference proteome</keyword>
<protein>
    <submittedName>
        <fullName evidence="1">Uncharacterized protein</fullName>
    </submittedName>
</protein>
<dbReference type="Proteomes" id="UP000730739">
    <property type="component" value="Unassembled WGS sequence"/>
</dbReference>